<dbReference type="SUPFAM" id="SSF53822">
    <property type="entry name" value="Periplasmic binding protein-like I"/>
    <property type="match status" value="1"/>
</dbReference>
<dbReference type="Pfam" id="PF00356">
    <property type="entry name" value="LacI"/>
    <property type="match status" value="1"/>
</dbReference>
<dbReference type="EMBL" id="CP034170">
    <property type="protein sequence ID" value="AZI59556.1"/>
    <property type="molecule type" value="Genomic_DNA"/>
</dbReference>
<dbReference type="KEGG" id="nak:EH165_10465"/>
<reference evidence="5 6" key="2">
    <citation type="submission" date="2018-12" db="EMBL/GenBank/DDBJ databases">
        <title>Nakamurella antarcticus sp. nov., isolated from Antarctica South Shetland Islands soil.</title>
        <authorList>
            <person name="Peng F."/>
        </authorList>
    </citation>
    <scope>NUCLEOTIDE SEQUENCE [LARGE SCALE GENOMIC DNA]</scope>
    <source>
        <strain evidence="5 6">S14-144</strain>
    </source>
</reference>
<dbReference type="CDD" id="cd01574">
    <property type="entry name" value="PBP1_LacI"/>
    <property type="match status" value="1"/>
</dbReference>
<dbReference type="InterPro" id="IPR010982">
    <property type="entry name" value="Lambda_DNA-bd_dom_sf"/>
</dbReference>
<dbReference type="InterPro" id="IPR028082">
    <property type="entry name" value="Peripla_BP_I"/>
</dbReference>
<dbReference type="Pfam" id="PF13377">
    <property type="entry name" value="Peripla_BP_3"/>
    <property type="match status" value="1"/>
</dbReference>
<reference evidence="5 6" key="1">
    <citation type="submission" date="2018-11" db="EMBL/GenBank/DDBJ databases">
        <authorList>
            <person name="Da X."/>
        </authorList>
    </citation>
    <scope>NUCLEOTIDE SEQUENCE [LARGE SCALE GENOMIC DNA]</scope>
    <source>
        <strain evidence="5 6">S14-144</strain>
    </source>
</reference>
<dbReference type="PANTHER" id="PTHR30146">
    <property type="entry name" value="LACI-RELATED TRANSCRIPTIONAL REPRESSOR"/>
    <property type="match status" value="1"/>
</dbReference>
<dbReference type="InterPro" id="IPR000843">
    <property type="entry name" value="HTH_LacI"/>
</dbReference>
<keyword evidence="1" id="KW-0805">Transcription regulation</keyword>
<dbReference type="PROSITE" id="PS00356">
    <property type="entry name" value="HTH_LACI_1"/>
    <property type="match status" value="1"/>
</dbReference>
<dbReference type="InterPro" id="IPR046335">
    <property type="entry name" value="LacI/GalR-like_sensor"/>
</dbReference>
<proteinExistence type="predicted"/>
<evidence type="ECO:0000256" key="1">
    <source>
        <dbReference type="ARBA" id="ARBA00023015"/>
    </source>
</evidence>
<dbReference type="SMART" id="SM00354">
    <property type="entry name" value="HTH_LACI"/>
    <property type="match status" value="1"/>
</dbReference>
<dbReference type="SUPFAM" id="SSF47413">
    <property type="entry name" value="lambda repressor-like DNA-binding domains"/>
    <property type="match status" value="1"/>
</dbReference>
<dbReference type="GO" id="GO:0000976">
    <property type="term" value="F:transcription cis-regulatory region binding"/>
    <property type="evidence" value="ECO:0007669"/>
    <property type="project" value="TreeGrafter"/>
</dbReference>
<organism evidence="5 6">
    <name type="scientific">Nakamurella antarctica</name>
    <dbReference type="NCBI Taxonomy" id="1902245"/>
    <lineage>
        <taxon>Bacteria</taxon>
        <taxon>Bacillati</taxon>
        <taxon>Actinomycetota</taxon>
        <taxon>Actinomycetes</taxon>
        <taxon>Nakamurellales</taxon>
        <taxon>Nakamurellaceae</taxon>
        <taxon>Nakamurella</taxon>
    </lineage>
</organism>
<dbReference type="PROSITE" id="PS50932">
    <property type="entry name" value="HTH_LACI_2"/>
    <property type="match status" value="1"/>
</dbReference>
<dbReference type="GO" id="GO:0003700">
    <property type="term" value="F:DNA-binding transcription factor activity"/>
    <property type="evidence" value="ECO:0007669"/>
    <property type="project" value="TreeGrafter"/>
</dbReference>
<dbReference type="Gene3D" id="1.10.260.40">
    <property type="entry name" value="lambda repressor-like DNA-binding domains"/>
    <property type="match status" value="1"/>
</dbReference>
<name>A0A3G8ZZX9_9ACTN</name>
<gene>
    <name evidence="5" type="ORF">EH165_10465</name>
</gene>
<dbReference type="Proteomes" id="UP000268084">
    <property type="component" value="Chromosome"/>
</dbReference>
<dbReference type="OrthoDB" id="59108at2"/>
<accession>A0A3G8ZZX9</accession>
<feature type="domain" description="HTH lacI-type" evidence="4">
    <location>
        <begin position="9"/>
        <end position="63"/>
    </location>
</feature>
<dbReference type="AlphaFoldDB" id="A0A3G8ZZX9"/>
<dbReference type="CDD" id="cd01392">
    <property type="entry name" value="HTH_LacI"/>
    <property type="match status" value="1"/>
</dbReference>
<sequence length="338" mass="36081">MHGSAARSPGMHDVARVAGVSHQTVSRVLNDHPNVRRETKERVQQAIVELGYRRNTAARTLVTNRSGVIGVVTPRSVLYGPTSTLIAVEAAAREAGFFVSLVSVDESGQALLSNVFEHFMDQGVDAMVVIAPSVALLAAAEAASTRCPMVLISADVASCKTFHTASVDNEDGARKLTKHLIDLGHRDIVHLAGPTAFMESRARIRGWSAELTSAGLPADRIFDGDWTAGRGYEVGGLLLKERLPTAVFAANDQMALGLIRAFTEAGIAMPEQVSVVGFDDIAAAAYLSPPLTTLRQDFELLGRRCIQMLTALMAGQAVANEVISPEMVIRDSTAPPRT</sequence>
<evidence type="ECO:0000313" key="6">
    <source>
        <dbReference type="Proteomes" id="UP000268084"/>
    </source>
</evidence>
<keyword evidence="2" id="KW-0238">DNA-binding</keyword>
<dbReference type="PANTHER" id="PTHR30146:SF109">
    <property type="entry name" value="HTH-TYPE TRANSCRIPTIONAL REGULATOR GALS"/>
    <property type="match status" value="1"/>
</dbReference>
<keyword evidence="6" id="KW-1185">Reference proteome</keyword>
<evidence type="ECO:0000259" key="4">
    <source>
        <dbReference type="PROSITE" id="PS50932"/>
    </source>
</evidence>
<protein>
    <submittedName>
        <fullName evidence="5">LacI family transcriptional regulator</fullName>
    </submittedName>
</protein>
<dbReference type="Gene3D" id="3.40.50.2300">
    <property type="match status" value="2"/>
</dbReference>
<evidence type="ECO:0000256" key="2">
    <source>
        <dbReference type="ARBA" id="ARBA00023125"/>
    </source>
</evidence>
<evidence type="ECO:0000313" key="5">
    <source>
        <dbReference type="EMBL" id="AZI59556.1"/>
    </source>
</evidence>
<keyword evidence="3" id="KW-0804">Transcription</keyword>
<evidence type="ECO:0000256" key="3">
    <source>
        <dbReference type="ARBA" id="ARBA00023163"/>
    </source>
</evidence>